<dbReference type="AlphaFoldDB" id="A0A6B2H711"/>
<proteinExistence type="predicted"/>
<evidence type="ECO:0000313" key="3">
    <source>
        <dbReference type="Proteomes" id="UP000478546"/>
    </source>
</evidence>
<organism evidence="2 3">
    <name type="scientific">Pontibacter fetidus</name>
    <dbReference type="NCBI Taxonomy" id="2700082"/>
    <lineage>
        <taxon>Bacteria</taxon>
        <taxon>Pseudomonadati</taxon>
        <taxon>Bacteroidota</taxon>
        <taxon>Cytophagia</taxon>
        <taxon>Cytophagales</taxon>
        <taxon>Hymenobacteraceae</taxon>
        <taxon>Pontibacter</taxon>
    </lineage>
</organism>
<keyword evidence="1" id="KW-1133">Transmembrane helix</keyword>
<keyword evidence="3" id="KW-1185">Reference proteome</keyword>
<dbReference type="RefSeq" id="WP_162346719.1">
    <property type="nucleotide sequence ID" value="NZ_JAAEAA010000014.1"/>
</dbReference>
<comment type="caution">
    <text evidence="2">The sequence shown here is derived from an EMBL/GenBank/DDBJ whole genome shotgun (WGS) entry which is preliminary data.</text>
</comment>
<protein>
    <submittedName>
        <fullName evidence="2">Uncharacterized protein</fullName>
    </submittedName>
</protein>
<name>A0A6B2H711_9BACT</name>
<dbReference type="Proteomes" id="UP000478546">
    <property type="component" value="Unassembled WGS sequence"/>
</dbReference>
<keyword evidence="1" id="KW-0812">Transmembrane</keyword>
<feature type="transmembrane region" description="Helical" evidence="1">
    <location>
        <begin position="31"/>
        <end position="51"/>
    </location>
</feature>
<evidence type="ECO:0000313" key="2">
    <source>
        <dbReference type="EMBL" id="NDK56666.1"/>
    </source>
</evidence>
<evidence type="ECO:0000256" key="1">
    <source>
        <dbReference type="SAM" id="Phobius"/>
    </source>
</evidence>
<reference evidence="2 3" key="1">
    <citation type="submission" date="2020-01" db="EMBL/GenBank/DDBJ databases">
        <authorList>
            <person name="Kim M.K."/>
        </authorList>
    </citation>
    <scope>NUCLEOTIDE SEQUENCE [LARGE SCALE GENOMIC DNA]</scope>
    <source>
        <strain evidence="2 3">BT213</strain>
    </source>
</reference>
<dbReference type="EMBL" id="JAAEAA010000014">
    <property type="protein sequence ID" value="NDK56666.1"/>
    <property type="molecule type" value="Genomic_DNA"/>
</dbReference>
<feature type="transmembrane region" description="Helical" evidence="1">
    <location>
        <begin position="63"/>
        <end position="80"/>
    </location>
</feature>
<sequence>MGRAILKCILLLIGLHMTARGLEQLDVIAHFFLITSLGTTLILPIWSFLLLNYETTGITFKSIVIKTFILLLVVYSSYLLDNNFNEHTDQVGRDLGRLSLIAGIVVVCILLVINIIKIQIQKNKKNAVQQGA</sequence>
<keyword evidence="1" id="KW-0472">Membrane</keyword>
<feature type="transmembrane region" description="Helical" evidence="1">
    <location>
        <begin position="95"/>
        <end position="116"/>
    </location>
</feature>
<gene>
    <name evidence="2" type="ORF">GWO68_12125</name>
</gene>
<accession>A0A6B2H711</accession>